<dbReference type="AlphaFoldDB" id="A0A8S9GKW1"/>
<protein>
    <submittedName>
        <fullName evidence="2">Uncharacterized protein</fullName>
    </submittedName>
</protein>
<dbReference type="PANTHER" id="PTHR31286">
    <property type="entry name" value="GLYCINE-RICH CELL WALL STRUCTURAL PROTEIN 1.8-LIKE"/>
    <property type="match status" value="1"/>
</dbReference>
<dbReference type="EMBL" id="QGKY02001925">
    <property type="protein sequence ID" value="KAF2544928.1"/>
    <property type="molecule type" value="Genomic_DNA"/>
</dbReference>
<evidence type="ECO:0000256" key="1">
    <source>
        <dbReference type="SAM" id="MobiDB-lite"/>
    </source>
</evidence>
<comment type="caution">
    <text evidence="2">The sequence shown here is derived from an EMBL/GenBank/DDBJ whole genome shotgun (WGS) entry which is preliminary data.</text>
</comment>
<dbReference type="PANTHER" id="PTHR31286:SF173">
    <property type="entry name" value="DUF4283 DOMAIN-CONTAINING PROTEIN"/>
    <property type="match status" value="1"/>
</dbReference>
<feature type="region of interest" description="Disordered" evidence="1">
    <location>
        <begin position="68"/>
        <end position="91"/>
    </location>
</feature>
<sequence>MFSSNALKEIAGLVDKPICLHPATKNLTNLDVAKVYTITDPRKPLPEAVNASFESGEICITCRSAKHNTEDCPRSNNGPPKDSANKKKAKAKAKDKVPIVVEVPDVPAPFQVEAPAPIIVDAPAQIVVDIPALPTTRGKEFSAALQLGLQKQVFSALKSNRSIAFSSGTRSPPVPLFPGSSQGTRKAPPAALKEGVLLDCLNMASPRGQNFLQKKMITRMTKGTSTSMWSPRGFKNN</sequence>
<evidence type="ECO:0000313" key="2">
    <source>
        <dbReference type="EMBL" id="KAF2544928.1"/>
    </source>
</evidence>
<reference evidence="2" key="1">
    <citation type="submission" date="2019-12" db="EMBL/GenBank/DDBJ databases">
        <title>Genome sequencing and annotation of Brassica cretica.</title>
        <authorList>
            <person name="Studholme D.J."/>
            <person name="Sarris P.F."/>
        </authorList>
    </citation>
    <scope>NUCLEOTIDE SEQUENCE</scope>
    <source>
        <strain evidence="2">PFS-102/07</strain>
        <tissue evidence="2">Leaf</tissue>
    </source>
</reference>
<gene>
    <name evidence="2" type="ORF">F2Q70_00020786</name>
</gene>
<accession>A0A8S9GKW1</accession>
<name>A0A8S9GKW1_BRACR</name>
<organism evidence="2">
    <name type="scientific">Brassica cretica</name>
    <name type="common">Mustard</name>
    <dbReference type="NCBI Taxonomy" id="69181"/>
    <lineage>
        <taxon>Eukaryota</taxon>
        <taxon>Viridiplantae</taxon>
        <taxon>Streptophyta</taxon>
        <taxon>Embryophyta</taxon>
        <taxon>Tracheophyta</taxon>
        <taxon>Spermatophyta</taxon>
        <taxon>Magnoliopsida</taxon>
        <taxon>eudicotyledons</taxon>
        <taxon>Gunneridae</taxon>
        <taxon>Pentapetalae</taxon>
        <taxon>rosids</taxon>
        <taxon>malvids</taxon>
        <taxon>Brassicales</taxon>
        <taxon>Brassicaceae</taxon>
        <taxon>Brassiceae</taxon>
        <taxon>Brassica</taxon>
    </lineage>
</organism>
<proteinExistence type="predicted"/>
<dbReference type="InterPro" id="IPR040256">
    <property type="entry name" value="At4g02000-like"/>
</dbReference>